<name>A0A8S5TC37_9CAUD</name>
<proteinExistence type="predicted"/>
<dbReference type="EMBL" id="BK032798">
    <property type="protein sequence ID" value="DAF60876.1"/>
    <property type="molecule type" value="Genomic_DNA"/>
</dbReference>
<sequence length="122" mass="14356">MTPEGLKFISKALKPLVNYHFLYYKTDKVEYPYWVGEYLENEYSAETNYQETTFILTGVTRGSYLELEKQKEIIKKALKDKRAILPSGTGIAVYFDYSMPIRVDDIELQKIQINLTIQEWEV</sequence>
<accession>A0A8S5TC37</accession>
<organism evidence="1">
    <name type="scientific">Siphoviridae sp. ctVDC13</name>
    <dbReference type="NCBI Taxonomy" id="2827880"/>
    <lineage>
        <taxon>Viruses</taxon>
        <taxon>Duplodnaviria</taxon>
        <taxon>Heunggongvirae</taxon>
        <taxon>Uroviricota</taxon>
        <taxon>Caudoviricetes</taxon>
    </lineage>
</organism>
<reference evidence="1" key="1">
    <citation type="journal article" date="2021" name="Proc. Natl. Acad. Sci. U.S.A.">
        <title>A Catalog of Tens of Thousands of Viruses from Human Metagenomes Reveals Hidden Associations with Chronic Diseases.</title>
        <authorList>
            <person name="Tisza M.J."/>
            <person name="Buck C.B."/>
        </authorList>
    </citation>
    <scope>NUCLEOTIDE SEQUENCE</scope>
    <source>
        <strain evidence="1">CtVDC13</strain>
    </source>
</reference>
<evidence type="ECO:0000313" key="1">
    <source>
        <dbReference type="EMBL" id="DAF60876.1"/>
    </source>
</evidence>
<protein>
    <submittedName>
        <fullName evidence="1">Uncharacterized protein</fullName>
    </submittedName>
</protein>